<dbReference type="AlphaFoldDB" id="A0A9J7KTI1"/>
<name>A0A9J7KTI1_BRAFL</name>
<dbReference type="OrthoDB" id="45313at2759"/>
<evidence type="ECO:0000313" key="3">
    <source>
        <dbReference type="RefSeq" id="XP_035669490.1"/>
    </source>
</evidence>
<reference evidence="3 4" key="2">
    <citation type="submission" date="2025-04" db="UniProtKB">
        <authorList>
            <consortium name="RefSeq"/>
        </authorList>
    </citation>
    <scope>IDENTIFICATION</scope>
    <source>
        <strain evidence="3 4">S238N-H82</strain>
        <tissue evidence="3 4">Testes</tissue>
    </source>
</reference>
<dbReference type="RefSeq" id="XP_035669490.1">
    <property type="nucleotide sequence ID" value="XM_035813597.1"/>
</dbReference>
<dbReference type="PANTHER" id="PTHR35270:SF2">
    <property type="entry name" value="FUSELESS, ISOFORM A"/>
    <property type="match status" value="1"/>
</dbReference>
<feature type="transmembrane region" description="Helical" evidence="1">
    <location>
        <begin position="64"/>
        <end position="85"/>
    </location>
</feature>
<keyword evidence="2" id="KW-1185">Reference proteome</keyword>
<feature type="transmembrane region" description="Helical" evidence="1">
    <location>
        <begin position="169"/>
        <end position="188"/>
    </location>
</feature>
<reference evidence="2" key="1">
    <citation type="journal article" date="2020" name="Nat. Ecol. Evol.">
        <title>Deeply conserved synteny resolves early events in vertebrate evolution.</title>
        <authorList>
            <person name="Simakov O."/>
            <person name="Marletaz F."/>
            <person name="Yue J.X."/>
            <person name="O'Connell B."/>
            <person name="Jenkins J."/>
            <person name="Brandt A."/>
            <person name="Calef R."/>
            <person name="Tung C.H."/>
            <person name="Huang T.K."/>
            <person name="Schmutz J."/>
            <person name="Satoh N."/>
            <person name="Yu J.K."/>
            <person name="Putnam N.H."/>
            <person name="Green R.E."/>
            <person name="Rokhsar D.S."/>
        </authorList>
    </citation>
    <scope>NUCLEOTIDE SEQUENCE [LARGE SCALE GENOMIC DNA]</scope>
    <source>
        <strain evidence="2">S238N-H82</strain>
    </source>
</reference>
<feature type="transmembrane region" description="Helical" evidence="1">
    <location>
        <begin position="224"/>
        <end position="245"/>
    </location>
</feature>
<protein>
    <submittedName>
        <fullName evidence="3 4">Uncharacterized protein LOC118411357</fullName>
    </submittedName>
</protein>
<dbReference type="RefSeq" id="XP_035669491.1">
    <property type="nucleotide sequence ID" value="XM_035813598.1"/>
</dbReference>
<keyword evidence="1" id="KW-0472">Membrane</keyword>
<keyword evidence="1" id="KW-1133">Transmembrane helix</keyword>
<evidence type="ECO:0000313" key="2">
    <source>
        <dbReference type="Proteomes" id="UP000001554"/>
    </source>
</evidence>
<dbReference type="Proteomes" id="UP000001554">
    <property type="component" value="Chromosome 3"/>
</dbReference>
<gene>
    <name evidence="3 4" type="primary">LOC118411357</name>
</gene>
<dbReference type="Pfam" id="PF15993">
    <property type="entry name" value="Fuseless"/>
    <property type="match status" value="1"/>
</dbReference>
<evidence type="ECO:0000256" key="1">
    <source>
        <dbReference type="SAM" id="Phobius"/>
    </source>
</evidence>
<feature type="transmembrane region" description="Helical" evidence="1">
    <location>
        <begin position="105"/>
        <end position="122"/>
    </location>
</feature>
<dbReference type="KEGG" id="bfo:118411357"/>
<feature type="transmembrane region" description="Helical" evidence="1">
    <location>
        <begin position="265"/>
        <end position="284"/>
    </location>
</feature>
<proteinExistence type="predicted"/>
<feature type="transmembrane region" description="Helical" evidence="1">
    <location>
        <begin position="305"/>
        <end position="324"/>
    </location>
</feature>
<dbReference type="InterPro" id="IPR032751">
    <property type="entry name" value="Fuseless"/>
</dbReference>
<dbReference type="OMA" id="PLMRYAC"/>
<accession>A0A9J7KTI1</accession>
<evidence type="ECO:0000313" key="4">
    <source>
        <dbReference type="RefSeq" id="XP_035669491.1"/>
    </source>
</evidence>
<feature type="transmembrane region" description="Helical" evidence="1">
    <location>
        <begin position="336"/>
        <end position="352"/>
    </location>
</feature>
<feature type="transmembrane region" description="Helical" evidence="1">
    <location>
        <begin position="143"/>
        <end position="163"/>
    </location>
</feature>
<dbReference type="PANTHER" id="PTHR35270">
    <property type="entry name" value="FUSELESS, ISOFORM A"/>
    <property type="match status" value="1"/>
</dbReference>
<keyword evidence="1" id="KW-0812">Transmembrane</keyword>
<dbReference type="GeneID" id="118411357"/>
<organism evidence="2 3">
    <name type="scientific">Branchiostoma floridae</name>
    <name type="common">Florida lancelet</name>
    <name type="synonym">Amphioxus</name>
    <dbReference type="NCBI Taxonomy" id="7739"/>
    <lineage>
        <taxon>Eukaryota</taxon>
        <taxon>Metazoa</taxon>
        <taxon>Chordata</taxon>
        <taxon>Cephalochordata</taxon>
        <taxon>Leptocardii</taxon>
        <taxon>Amphioxiformes</taxon>
        <taxon>Branchiostomatidae</taxon>
        <taxon>Branchiostoma</taxon>
    </lineage>
</organism>
<sequence>MDEATCVDVHLLRDQEDRTSSENVVNSLLPEQSSIVYHQHRQTAGREPDVSSHRLWCTRHQEDILRWLDFLIILLLIGPLTVAYWRGTWSLMNVYLFPNDDVISAWTSFAIGTSVSLILNFAQGNLENKFARRNVVFHVLFRVYIYVFGLAVVNHWRGCWYILDKYTNMTVLSAVISVIVPIPILLVLRACGNLVAAPGVILVDISDTPFKVGTRFAAEVSISWTFIGDVVLTVIFIGSLIVGSWRGIWLLFDIFLFPTDKKNSALSSVGIGYGTLFLLVLLEAPVSNLLRKTRKLSARIVMEDAFKLAAWVGVLNVWRGFWLVCDSYILPDNPVQSYWITHGVGIGGLLLLQAGRSVLVAGCVVDGETVDGSGVRMGRYLEHICPKLVRLSTVQVSNQRNHSDVGQQTTLRLQDAVQYETSL</sequence>